<dbReference type="Proteomes" id="UP000011185">
    <property type="component" value="Unassembled WGS sequence"/>
</dbReference>
<evidence type="ECO:0000313" key="2">
    <source>
        <dbReference type="Proteomes" id="UP000011185"/>
    </source>
</evidence>
<proteinExistence type="predicted"/>
<organism evidence="1 2">
    <name type="scientific">Trachipleistophora hominis</name>
    <name type="common">Microsporidian parasite</name>
    <dbReference type="NCBI Taxonomy" id="72359"/>
    <lineage>
        <taxon>Eukaryota</taxon>
        <taxon>Fungi</taxon>
        <taxon>Fungi incertae sedis</taxon>
        <taxon>Microsporidia</taxon>
        <taxon>Pleistophoridae</taxon>
        <taxon>Trachipleistophora</taxon>
    </lineage>
</organism>
<gene>
    <name evidence="1" type="ORF">THOM_2310</name>
</gene>
<accession>L7JTL6</accession>
<sequence length="71" mass="8068">VIRMVQSTSTYYHNTYHILHVIFMPGKKRAVIRPFNHNNEQSLIITTAGMLDRSDPPVILPSSLSLILFSS</sequence>
<dbReference type="VEuPathDB" id="MicrosporidiaDB:THOM_2310"/>
<dbReference type="AlphaFoldDB" id="L7JTL6"/>
<reference evidence="1 2" key="1">
    <citation type="journal article" date="2012" name="PLoS Pathog.">
        <title>The genome of the obligate intracellular parasite Trachipleistophora hominis: new insights into microsporidian genome dynamics and reductive evolution.</title>
        <authorList>
            <person name="Heinz E."/>
            <person name="Williams T.A."/>
            <person name="Nakjang S."/>
            <person name="Noel C.J."/>
            <person name="Swan D.C."/>
            <person name="Goldberg A.V."/>
            <person name="Harris S.R."/>
            <person name="Weinmaier T."/>
            <person name="Markert S."/>
            <person name="Becher D."/>
            <person name="Bernhardt J."/>
            <person name="Dagan T."/>
            <person name="Hacker C."/>
            <person name="Lucocq J.M."/>
            <person name="Schweder T."/>
            <person name="Rattei T."/>
            <person name="Hall N."/>
            <person name="Hirt R.P."/>
            <person name="Embley T.M."/>
        </authorList>
    </citation>
    <scope>NUCLEOTIDE SEQUENCE [LARGE SCALE GENOMIC DNA]</scope>
</reference>
<dbReference type="EMBL" id="JH994025">
    <property type="protein sequence ID" value="ELQ74749.1"/>
    <property type="molecule type" value="Genomic_DNA"/>
</dbReference>
<dbReference type="InParanoid" id="L7JTL6"/>
<feature type="non-terminal residue" evidence="1">
    <location>
        <position position="1"/>
    </location>
</feature>
<dbReference type="HOGENOM" id="CLU_2747202_0_0_1"/>
<protein>
    <submittedName>
        <fullName evidence="1">Uncharacterized protein</fullName>
    </submittedName>
</protein>
<name>L7JTL6_TRAHO</name>
<evidence type="ECO:0000313" key="1">
    <source>
        <dbReference type="EMBL" id="ELQ74749.1"/>
    </source>
</evidence>
<keyword evidence="2" id="KW-1185">Reference proteome</keyword>